<dbReference type="GO" id="GO:0046525">
    <property type="term" value="F:xylosylprotein 4-beta-galactosyltransferase activity"/>
    <property type="evidence" value="ECO:0007669"/>
    <property type="project" value="TreeGrafter"/>
</dbReference>
<dbReference type="GO" id="GO:0005794">
    <property type="term" value="C:Golgi apparatus"/>
    <property type="evidence" value="ECO:0007669"/>
    <property type="project" value="TreeGrafter"/>
</dbReference>
<dbReference type="Gene3D" id="3.90.550.10">
    <property type="entry name" value="Spore Coat Polysaccharide Biosynthesis Protein SpsA, Chain A"/>
    <property type="match status" value="1"/>
</dbReference>
<keyword evidence="10" id="KW-0325">Glycoprotein</keyword>
<evidence type="ECO:0000313" key="13">
    <source>
        <dbReference type="EMBL" id="CAB3401347.1"/>
    </source>
</evidence>
<dbReference type="InterPro" id="IPR003859">
    <property type="entry name" value="Galactosyl_T"/>
</dbReference>
<comment type="subcellular location">
    <subcellularLocation>
        <location evidence="1">Membrane</location>
        <topology evidence="1">Single-pass type II membrane protein</topology>
    </subcellularLocation>
</comment>
<evidence type="ECO:0000313" key="14">
    <source>
        <dbReference type="Proteomes" id="UP000494206"/>
    </source>
</evidence>
<proteinExistence type="inferred from homology"/>
<evidence type="ECO:0000256" key="5">
    <source>
        <dbReference type="ARBA" id="ARBA00022679"/>
    </source>
</evidence>
<dbReference type="InterPro" id="IPR029044">
    <property type="entry name" value="Nucleotide-diphossugar_trans"/>
</dbReference>
<comment type="similarity">
    <text evidence="3">Belongs to the glycosyltransferase 7 family.</text>
</comment>
<evidence type="ECO:0000256" key="9">
    <source>
        <dbReference type="ARBA" id="ARBA00023136"/>
    </source>
</evidence>
<name>A0A8S1EKL9_9PELO</name>
<accession>A0A8S1EKL9</accession>
<keyword evidence="6" id="KW-0812">Transmembrane</keyword>
<comment type="caution">
    <text evidence="13">The sequence shown here is derived from an EMBL/GenBank/DDBJ whole genome shotgun (WGS) entry which is preliminary data.</text>
</comment>
<feature type="domain" description="Galactosyltransferase N-terminal" evidence="12">
    <location>
        <begin position="26"/>
        <end position="110"/>
    </location>
</feature>
<keyword evidence="4" id="KW-0328">Glycosyltransferase</keyword>
<gene>
    <name evidence="13" type="ORF">CBOVIS_LOCUS4105</name>
</gene>
<dbReference type="Pfam" id="PF02709">
    <property type="entry name" value="Glyco_transf_7C"/>
    <property type="match status" value="1"/>
</dbReference>
<dbReference type="OrthoDB" id="6020664at2759"/>
<evidence type="ECO:0000256" key="7">
    <source>
        <dbReference type="ARBA" id="ARBA00022968"/>
    </source>
</evidence>
<evidence type="ECO:0000256" key="2">
    <source>
        <dbReference type="ARBA" id="ARBA00004922"/>
    </source>
</evidence>
<evidence type="ECO:0000256" key="3">
    <source>
        <dbReference type="ARBA" id="ARBA00005735"/>
    </source>
</evidence>
<evidence type="ECO:0000256" key="4">
    <source>
        <dbReference type="ARBA" id="ARBA00022676"/>
    </source>
</evidence>
<keyword evidence="8" id="KW-1133">Transmembrane helix</keyword>
<dbReference type="Proteomes" id="UP000494206">
    <property type="component" value="Unassembled WGS sequence"/>
</dbReference>
<dbReference type="PANTHER" id="PTHR19300">
    <property type="entry name" value="BETA-1,4-GALACTOSYLTRANSFERASE"/>
    <property type="match status" value="1"/>
</dbReference>
<evidence type="ECO:0000256" key="1">
    <source>
        <dbReference type="ARBA" id="ARBA00004606"/>
    </source>
</evidence>
<organism evidence="13 14">
    <name type="scientific">Caenorhabditis bovis</name>
    <dbReference type="NCBI Taxonomy" id="2654633"/>
    <lineage>
        <taxon>Eukaryota</taxon>
        <taxon>Metazoa</taxon>
        <taxon>Ecdysozoa</taxon>
        <taxon>Nematoda</taxon>
        <taxon>Chromadorea</taxon>
        <taxon>Rhabditida</taxon>
        <taxon>Rhabditina</taxon>
        <taxon>Rhabditomorpha</taxon>
        <taxon>Rhabditoidea</taxon>
        <taxon>Rhabditidae</taxon>
        <taxon>Peloderinae</taxon>
        <taxon>Caenorhabditis</taxon>
    </lineage>
</organism>
<feature type="domain" description="Galactosyltransferase C-terminal" evidence="11">
    <location>
        <begin position="119"/>
        <end position="194"/>
    </location>
</feature>
<evidence type="ECO:0000256" key="6">
    <source>
        <dbReference type="ARBA" id="ARBA00022692"/>
    </source>
</evidence>
<keyword evidence="14" id="KW-1185">Reference proteome</keyword>
<dbReference type="Pfam" id="PF13733">
    <property type="entry name" value="Glyco_transf_7N"/>
    <property type="match status" value="1"/>
</dbReference>
<dbReference type="SUPFAM" id="SSF53448">
    <property type="entry name" value="Nucleotide-diphospho-sugar transferases"/>
    <property type="match status" value="1"/>
</dbReference>
<keyword evidence="9" id="KW-0472">Membrane</keyword>
<comment type="pathway">
    <text evidence="2">Protein modification; protein glycosylation.</text>
</comment>
<evidence type="ECO:0000259" key="12">
    <source>
        <dbReference type="Pfam" id="PF13733"/>
    </source>
</evidence>
<dbReference type="GO" id="GO:0005975">
    <property type="term" value="P:carbohydrate metabolic process"/>
    <property type="evidence" value="ECO:0007669"/>
    <property type="project" value="InterPro"/>
</dbReference>
<dbReference type="InterPro" id="IPR027791">
    <property type="entry name" value="Galactosyl_T_C"/>
</dbReference>
<keyword evidence="5" id="KW-0808">Transferase</keyword>
<reference evidence="13 14" key="1">
    <citation type="submission" date="2020-04" db="EMBL/GenBank/DDBJ databases">
        <authorList>
            <person name="Laetsch R D."/>
            <person name="Stevens L."/>
            <person name="Kumar S."/>
            <person name="Blaxter L. M."/>
        </authorList>
    </citation>
    <scope>NUCLEOTIDE SEQUENCE [LARGE SCALE GENOMIC DNA]</scope>
</reference>
<keyword evidence="7" id="KW-0735">Signal-anchor</keyword>
<dbReference type="GO" id="GO:0016020">
    <property type="term" value="C:membrane"/>
    <property type="evidence" value="ECO:0007669"/>
    <property type="project" value="UniProtKB-SubCell"/>
</dbReference>
<dbReference type="InterPro" id="IPR027995">
    <property type="entry name" value="Galactosyl_T_N"/>
</dbReference>
<evidence type="ECO:0000259" key="11">
    <source>
        <dbReference type="Pfam" id="PF02709"/>
    </source>
</evidence>
<evidence type="ECO:0000256" key="10">
    <source>
        <dbReference type="ARBA" id="ARBA00023180"/>
    </source>
</evidence>
<protein>
    <submittedName>
        <fullName evidence="13">Uncharacterized protein</fullName>
    </submittedName>
</protein>
<dbReference type="PRINTS" id="PR02050">
    <property type="entry name" value="B14GALTRFASE"/>
</dbReference>
<evidence type="ECO:0000256" key="8">
    <source>
        <dbReference type="ARBA" id="ARBA00022989"/>
    </source>
</evidence>
<dbReference type="AlphaFoldDB" id="A0A8S1EKL9"/>
<sequence>MVFLILSDIYNDYEEDLDPYIPQKIGHKLCLIVPYRDRYEELSEFAPHMEKFLSAQNISHQILVINQTDSYRFNRATLINIGWNEGDRMGCDYMVMNDVDLLPVNPEVPYNFPGEGTIRHITSPEYHPKYHYEKFIGGILMLTMADYKHLNGMSNKYWGWGLEDDEFYLRISDSNLNLTRVSGLKTNSSNTFRHIHGPKRKRDYVRKKDDKAQWEMKRKRDRISGLHNAKYSITERKLIKFQGTPVTVINVRLFCDLKWTPYCK</sequence>
<dbReference type="GO" id="GO:0030166">
    <property type="term" value="P:proteoglycan biosynthetic process"/>
    <property type="evidence" value="ECO:0007669"/>
    <property type="project" value="TreeGrafter"/>
</dbReference>
<dbReference type="EMBL" id="CADEPM010000003">
    <property type="protein sequence ID" value="CAB3401347.1"/>
    <property type="molecule type" value="Genomic_DNA"/>
</dbReference>
<dbReference type="PANTHER" id="PTHR19300:SF30">
    <property type="entry name" value="BETA-1,4-GALACTOSYLTRANSFERASE 7"/>
    <property type="match status" value="1"/>
</dbReference>